<evidence type="ECO:0000313" key="2">
    <source>
        <dbReference type="Proteomes" id="UP001642464"/>
    </source>
</evidence>
<reference evidence="1 2" key="1">
    <citation type="submission" date="2024-02" db="EMBL/GenBank/DDBJ databases">
        <authorList>
            <person name="Chen Y."/>
            <person name="Shah S."/>
            <person name="Dougan E. K."/>
            <person name="Thang M."/>
            <person name="Chan C."/>
        </authorList>
    </citation>
    <scope>NUCLEOTIDE SEQUENCE [LARGE SCALE GENOMIC DNA]</scope>
</reference>
<proteinExistence type="predicted"/>
<accession>A0ABP0HTK2</accession>
<comment type="caution">
    <text evidence="1">The sequence shown here is derived from an EMBL/GenBank/DDBJ whole genome shotgun (WGS) entry which is preliminary data.</text>
</comment>
<dbReference type="InterPro" id="IPR025748">
    <property type="entry name" value="PrcB_C_dom"/>
</dbReference>
<gene>
    <name evidence="1" type="ORF">SCF082_LOCUS3549</name>
</gene>
<dbReference type="EMBL" id="CAXAMM010001814">
    <property type="protein sequence ID" value="CAK8993552.1"/>
    <property type="molecule type" value="Genomic_DNA"/>
</dbReference>
<name>A0ABP0HTK2_9DINO</name>
<organism evidence="1 2">
    <name type="scientific">Durusdinium trenchii</name>
    <dbReference type="NCBI Taxonomy" id="1381693"/>
    <lineage>
        <taxon>Eukaryota</taxon>
        <taxon>Sar</taxon>
        <taxon>Alveolata</taxon>
        <taxon>Dinophyceae</taxon>
        <taxon>Suessiales</taxon>
        <taxon>Symbiodiniaceae</taxon>
        <taxon>Durusdinium</taxon>
    </lineage>
</organism>
<dbReference type="Pfam" id="PF14343">
    <property type="entry name" value="PrcB_C"/>
    <property type="match status" value="1"/>
</dbReference>
<evidence type="ECO:0000313" key="1">
    <source>
        <dbReference type="EMBL" id="CAK8993552.1"/>
    </source>
</evidence>
<keyword evidence="2" id="KW-1185">Reference proteome</keyword>
<dbReference type="Proteomes" id="UP001642464">
    <property type="component" value="Unassembled WGS sequence"/>
</dbReference>
<sequence length="202" mass="21887">MAVSFDTVLAGSYSGVEEEVKRAIMSKTELEEIWTKHTSKSSPPEPVPDIDFETEMVVCAFAGQQGSGGYTIRVTSVEDLETERKITIEFTRPPAGAITTCALTQPHHMVRMPKTSLPITFTDVTPATRPAEDSTTFLLTLHDAKSAEAADKVKSLPHILETKAMFDGAILSVKVDTKSVTAAEAQRMLESIDGINSVEKDG</sequence>
<protein>
    <submittedName>
        <fullName evidence="1">PrcB_C domain-containing protein</fullName>
    </submittedName>
</protein>